<proteinExistence type="predicted"/>
<evidence type="ECO:0000313" key="2">
    <source>
        <dbReference type="Proteomes" id="UP000215002"/>
    </source>
</evidence>
<dbReference type="EMBL" id="CP022743">
    <property type="protein sequence ID" value="ASU34129.1"/>
    <property type="molecule type" value="Genomic_DNA"/>
</dbReference>
<keyword evidence="2" id="KW-1185">Reference proteome</keyword>
<reference evidence="1 2" key="1">
    <citation type="submission" date="2017-08" db="EMBL/GenBank/DDBJ databases">
        <title>Complete genome sequence of Mucilaginibacter sp. strain BJC16-A31.</title>
        <authorList>
            <consortium name="Henan University of Science and Technology"/>
            <person name="You X."/>
        </authorList>
    </citation>
    <scope>NUCLEOTIDE SEQUENCE [LARGE SCALE GENOMIC DNA]</scope>
    <source>
        <strain evidence="1 2">BJC16-A31</strain>
    </source>
</reference>
<dbReference type="AlphaFoldDB" id="A0A223NW58"/>
<organism evidence="1 2">
    <name type="scientific">Mucilaginibacter xinganensis</name>
    <dbReference type="NCBI Taxonomy" id="1234841"/>
    <lineage>
        <taxon>Bacteria</taxon>
        <taxon>Pseudomonadati</taxon>
        <taxon>Bacteroidota</taxon>
        <taxon>Sphingobacteriia</taxon>
        <taxon>Sphingobacteriales</taxon>
        <taxon>Sphingobacteriaceae</taxon>
        <taxon>Mucilaginibacter</taxon>
    </lineage>
</organism>
<dbReference type="KEGG" id="muc:MuYL_2239"/>
<dbReference type="Proteomes" id="UP000215002">
    <property type="component" value="Chromosome"/>
</dbReference>
<name>A0A223NW58_9SPHI</name>
<protein>
    <submittedName>
        <fullName evidence="1">Uncharacterized protein</fullName>
    </submittedName>
</protein>
<sequence>MAVGGQLTYYSVDARLHSLYGSGPMGGEVFLRIYPGFM</sequence>
<accession>A0A223NW58</accession>
<evidence type="ECO:0000313" key="1">
    <source>
        <dbReference type="EMBL" id="ASU34129.1"/>
    </source>
</evidence>
<gene>
    <name evidence="1" type="ORF">MuYL_2239</name>
</gene>